<dbReference type="Gene3D" id="3.30.450.20">
    <property type="entry name" value="PAS domain"/>
    <property type="match status" value="1"/>
</dbReference>
<dbReference type="SUPFAM" id="SSF53300">
    <property type="entry name" value="vWA-like"/>
    <property type="match status" value="1"/>
</dbReference>
<dbReference type="EMBL" id="UFQT01000004">
    <property type="protein sequence ID" value="SSX17249.1"/>
    <property type="molecule type" value="Genomic_DNA"/>
</dbReference>
<dbReference type="OMA" id="IWYRRAV"/>
<dbReference type="InterPro" id="IPR051173">
    <property type="entry name" value="Ca_channel_alpha-2/delta"/>
</dbReference>
<dbReference type="PROSITE" id="PS50234">
    <property type="entry name" value="VWFA"/>
    <property type="match status" value="1"/>
</dbReference>
<evidence type="ECO:0000256" key="1">
    <source>
        <dbReference type="ARBA" id="ARBA00004479"/>
    </source>
</evidence>
<evidence type="ECO:0000313" key="19">
    <source>
        <dbReference type="EMBL" id="SSX17249.1"/>
    </source>
</evidence>
<evidence type="ECO:0000256" key="4">
    <source>
        <dbReference type="ARBA" id="ARBA00022673"/>
    </source>
</evidence>
<evidence type="ECO:0000256" key="2">
    <source>
        <dbReference type="ARBA" id="ARBA00022448"/>
    </source>
</evidence>
<keyword evidence="12 16" id="KW-0472">Membrane</keyword>
<gene>
    <name evidence="19" type="primary">CSON011477</name>
</gene>
<keyword evidence="11" id="KW-0406">Ion transport</keyword>
<keyword evidence="7 17" id="KW-0732">Signal</keyword>
<organism evidence="19">
    <name type="scientific">Culicoides sonorensis</name>
    <name type="common">Biting midge</name>
    <dbReference type="NCBI Taxonomy" id="179676"/>
    <lineage>
        <taxon>Eukaryota</taxon>
        <taxon>Metazoa</taxon>
        <taxon>Ecdysozoa</taxon>
        <taxon>Arthropoda</taxon>
        <taxon>Hexapoda</taxon>
        <taxon>Insecta</taxon>
        <taxon>Pterygota</taxon>
        <taxon>Neoptera</taxon>
        <taxon>Endopterygota</taxon>
        <taxon>Diptera</taxon>
        <taxon>Nematocera</taxon>
        <taxon>Chironomoidea</taxon>
        <taxon>Ceratopogonidae</taxon>
        <taxon>Ceratopogoninae</taxon>
        <taxon>Culicoides</taxon>
        <taxon>Monoculicoides</taxon>
    </lineage>
</organism>
<evidence type="ECO:0000256" key="7">
    <source>
        <dbReference type="ARBA" id="ARBA00022729"/>
    </source>
</evidence>
<proteinExistence type="predicted"/>
<sequence length="1245" mass="144620">MVYLKSINCILVHLLILILNFLKIVNTVQEEKIRNNVVQSWSEKIAFELWNVGTFITKREEVIKSYEKSQIVPRKGETIVEDIAKEIKNMFEAKVSAIKRIMDAAENKALSDNDEPVDNKYTYYSSKEMIEIPEFGGPIGSTEPPIFSEIDELKPKKRQQKQIVLNPNKRFNNEPVNTSVSSVHVPTNVYDRAPDVIKAIKWSEALDSIFIDNYRIDPSLSWQYFASSTGFLRQFPAAKWEANPVDLYDARLRTWYIEAANSPKDLIILVDNSGSMTGQRKDIARHIVENILETLSPNDYVNVLLFNETVEEVVPCFRDTLVQANMLNVGEFKLHLENIETKAIANFSAALTKAFEMLQQFKSEGNGAQCNQAIMLISDGVPFFHKDVFETYNRELINNKTTIPVRMFTYLIGKEVADVEKVKWMACGNLGYYVHLSTLAEVREQVLNYIQVLARPLVLNKTNHPVIFSQIYADVVDPKMTEYEWEIEERTEQKEIYRPRLSETPYDHKNVQKWWARKGIMPDQTSSKYNFMITISMPVFDRRESALEITQTHSYFQTPIANLLGVAATDIPVREIQKLMMPFVLGVNGYAFLVTNNGYIIGHPDHRPIFRDILKPAYNDIDLTEVELMDDDKPIREFGLFLLNIRDQIINQSTGSKWVFVKYHQDNMKRVSKTKRYYFWTPIEDTPYTLVITYPGYQSNRIQTRSEDEIHRIIHSKTDILSFFLGRNWKIHPDWLYCKHSTEVFDTPEKELKYFLKRMKSPGWKWPLSKTPIPPEYAVYLAQNKSTFEKDRYYCDRALMQSLVNDAKITQFFSKNFTQQEKGDEFKQRFGITVAFIATHSGLTRWQEFSSNHMNDVLTGSDFSEQNVKSIDEIWYKRAVEQHYVENESFVYSVPFSNVYGDETETLVTASHAIFVQEGQKSASAAVVGYQFQLDALDKLFKNITNNVRFFYIYICVLDQNCKYNCGSDEIDCYIIDNNGYILISPKLESTGRFFGEVRGDIMRRLIDEGIYKRVIIYDYQAVCFYEKGNNNNKGVSLKSVVSSLLNTWKLIYYILTYLMLSVKSVMTDTFENLGQLSDDIYEIYEEFIEPTESTENNNMKDKEQKLYKLFSIKKTKPQPCDQTLNLYQLNVDKNDKVFNTPANECIRPFVITPIAKTNLLLLVIDTVCPSNDFVLTTEPISQVYGNYSLACFKNDMNSFSRKRPNQCITNHENEKDMLCGNAYSNSIINVINYIFCLFFIFYLR</sequence>
<evidence type="ECO:0000256" key="9">
    <source>
        <dbReference type="ARBA" id="ARBA00022882"/>
    </source>
</evidence>
<dbReference type="CDD" id="cd12912">
    <property type="entry name" value="PDC2_MCP_like"/>
    <property type="match status" value="1"/>
</dbReference>
<dbReference type="InterPro" id="IPR013680">
    <property type="entry name" value="VDCC_a2/dsu"/>
</dbReference>
<dbReference type="Gene3D" id="3.40.50.410">
    <property type="entry name" value="von Willebrand factor, type A domain"/>
    <property type="match status" value="1"/>
</dbReference>
<evidence type="ECO:0000256" key="17">
    <source>
        <dbReference type="SAM" id="SignalP"/>
    </source>
</evidence>
<keyword evidence="15" id="KW-0407">Ion channel</keyword>
<dbReference type="GO" id="GO:0005245">
    <property type="term" value="F:voltage-gated calcium channel activity"/>
    <property type="evidence" value="ECO:0007669"/>
    <property type="project" value="TreeGrafter"/>
</dbReference>
<dbReference type="FunFam" id="3.30.450.20:FF:000057">
    <property type="entry name" value="Voltage-dependent calcium channel subunit alpha-2/delta-4"/>
    <property type="match status" value="1"/>
</dbReference>
<keyword evidence="13" id="KW-1015">Disulfide bond</keyword>
<keyword evidence="2" id="KW-0813">Transport</keyword>
<dbReference type="GO" id="GO:0046872">
    <property type="term" value="F:metal ion binding"/>
    <property type="evidence" value="ECO:0007669"/>
    <property type="project" value="UniProtKB-KW"/>
</dbReference>
<evidence type="ECO:0000256" key="15">
    <source>
        <dbReference type="ARBA" id="ARBA00023303"/>
    </source>
</evidence>
<keyword evidence="5 16" id="KW-0812">Transmembrane</keyword>
<keyword evidence="10 16" id="KW-1133">Transmembrane helix</keyword>
<dbReference type="VEuPathDB" id="VectorBase:CSON011477"/>
<dbReference type="FunFam" id="3.40.50.410:FF:000007">
    <property type="entry name" value="Calcium voltage-gated channel auxiliary subunit alpha2delta 3"/>
    <property type="match status" value="1"/>
</dbReference>
<keyword evidence="9" id="KW-0851">Voltage-gated channel</keyword>
<evidence type="ECO:0000256" key="11">
    <source>
        <dbReference type="ARBA" id="ARBA00023065"/>
    </source>
</evidence>
<dbReference type="Pfam" id="PF08399">
    <property type="entry name" value="VWA_N"/>
    <property type="match status" value="1"/>
</dbReference>
<accession>A0A336LKR3</accession>
<feature type="transmembrane region" description="Helical" evidence="16">
    <location>
        <begin position="1223"/>
        <end position="1244"/>
    </location>
</feature>
<dbReference type="SMART" id="SM00327">
    <property type="entry name" value="VWA"/>
    <property type="match status" value="1"/>
</dbReference>
<dbReference type="Pfam" id="PF08473">
    <property type="entry name" value="VGCC_alpha2"/>
    <property type="match status" value="1"/>
</dbReference>
<dbReference type="InterPro" id="IPR002035">
    <property type="entry name" value="VWF_A"/>
</dbReference>
<keyword evidence="8" id="KW-0106">Calcium</keyword>
<keyword evidence="3" id="KW-0109">Calcium transport</keyword>
<protein>
    <submittedName>
        <fullName evidence="19">CSON011477 protein</fullName>
    </submittedName>
</protein>
<feature type="signal peptide" evidence="17">
    <location>
        <begin position="1"/>
        <end position="27"/>
    </location>
</feature>
<dbReference type="AlphaFoldDB" id="A0A336LKR3"/>
<dbReference type="Pfam" id="PF13519">
    <property type="entry name" value="VWA_2"/>
    <property type="match status" value="1"/>
</dbReference>
<evidence type="ECO:0000256" key="6">
    <source>
        <dbReference type="ARBA" id="ARBA00022723"/>
    </source>
</evidence>
<evidence type="ECO:0000256" key="13">
    <source>
        <dbReference type="ARBA" id="ARBA00023157"/>
    </source>
</evidence>
<keyword evidence="6" id="KW-0479">Metal-binding</keyword>
<name>A0A336LKR3_CULSO</name>
<evidence type="ECO:0000256" key="12">
    <source>
        <dbReference type="ARBA" id="ARBA00023136"/>
    </source>
</evidence>
<evidence type="ECO:0000256" key="5">
    <source>
        <dbReference type="ARBA" id="ARBA00022692"/>
    </source>
</evidence>
<feature type="chain" id="PRO_5016464687" evidence="17">
    <location>
        <begin position="28"/>
        <end position="1245"/>
    </location>
</feature>
<evidence type="ECO:0000256" key="3">
    <source>
        <dbReference type="ARBA" id="ARBA00022568"/>
    </source>
</evidence>
<feature type="domain" description="VWFA" evidence="18">
    <location>
        <begin position="265"/>
        <end position="450"/>
    </location>
</feature>
<keyword evidence="14" id="KW-0325">Glycoprotein</keyword>
<dbReference type="InterPro" id="IPR013608">
    <property type="entry name" value="VWA_N"/>
</dbReference>
<dbReference type="PANTHER" id="PTHR10166">
    <property type="entry name" value="VOLTAGE-DEPENDENT CALCIUM CHANNEL SUBUNIT ALPHA-2/DELTA-RELATED"/>
    <property type="match status" value="1"/>
</dbReference>
<evidence type="ECO:0000259" key="18">
    <source>
        <dbReference type="PROSITE" id="PS50234"/>
    </source>
</evidence>
<evidence type="ECO:0000256" key="14">
    <source>
        <dbReference type="ARBA" id="ARBA00023180"/>
    </source>
</evidence>
<reference evidence="19" key="1">
    <citation type="submission" date="2018-07" db="EMBL/GenBank/DDBJ databases">
        <authorList>
            <person name="Quirk P.G."/>
            <person name="Krulwich T.A."/>
        </authorList>
    </citation>
    <scope>NUCLEOTIDE SEQUENCE</scope>
</reference>
<evidence type="ECO:0000256" key="8">
    <source>
        <dbReference type="ARBA" id="ARBA00022837"/>
    </source>
</evidence>
<evidence type="ECO:0000256" key="10">
    <source>
        <dbReference type="ARBA" id="ARBA00022989"/>
    </source>
</evidence>
<comment type="subcellular location">
    <subcellularLocation>
        <location evidence="1">Membrane</location>
        <topology evidence="1">Single-pass type I membrane protein</topology>
    </subcellularLocation>
</comment>
<dbReference type="PANTHER" id="PTHR10166:SF63">
    <property type="entry name" value="STRAIGHTJACKET, ISOFORM C"/>
    <property type="match status" value="1"/>
</dbReference>
<keyword evidence="4" id="KW-0107">Calcium channel</keyword>
<dbReference type="GO" id="GO:0005891">
    <property type="term" value="C:voltage-gated calcium channel complex"/>
    <property type="evidence" value="ECO:0007669"/>
    <property type="project" value="TreeGrafter"/>
</dbReference>
<evidence type="ECO:0000256" key="16">
    <source>
        <dbReference type="SAM" id="Phobius"/>
    </source>
</evidence>
<dbReference type="InterPro" id="IPR036465">
    <property type="entry name" value="vWFA_dom_sf"/>
</dbReference>